<name>A0A7R9KBC7_9ACAR</name>
<dbReference type="GO" id="GO:0005814">
    <property type="term" value="C:centriole"/>
    <property type="evidence" value="ECO:0007669"/>
    <property type="project" value="TreeGrafter"/>
</dbReference>
<feature type="repeat" description="TPR" evidence="1">
    <location>
        <begin position="254"/>
        <end position="287"/>
    </location>
</feature>
<dbReference type="OrthoDB" id="1926212at2759"/>
<keyword evidence="1" id="KW-0802">TPR repeat</keyword>
<dbReference type="GO" id="GO:0019894">
    <property type="term" value="F:kinesin binding"/>
    <property type="evidence" value="ECO:0007669"/>
    <property type="project" value="TreeGrafter"/>
</dbReference>
<dbReference type="GO" id="GO:0042073">
    <property type="term" value="P:intraciliary transport"/>
    <property type="evidence" value="ECO:0007669"/>
    <property type="project" value="TreeGrafter"/>
</dbReference>
<gene>
    <name evidence="3" type="ORF">OSB1V03_LOCUS398</name>
</gene>
<feature type="region of interest" description="Disordered" evidence="2">
    <location>
        <begin position="765"/>
        <end position="826"/>
    </location>
</feature>
<evidence type="ECO:0000313" key="3">
    <source>
        <dbReference type="EMBL" id="CAD7619901.1"/>
    </source>
</evidence>
<feature type="compositionally biased region" description="Low complexity" evidence="2">
    <location>
        <begin position="765"/>
        <end position="790"/>
    </location>
</feature>
<keyword evidence="4" id="KW-1185">Reference proteome</keyword>
<feature type="repeat" description="TPR" evidence="1">
    <location>
        <begin position="680"/>
        <end position="713"/>
    </location>
</feature>
<dbReference type="Pfam" id="PF13432">
    <property type="entry name" value="TPR_16"/>
    <property type="match status" value="1"/>
</dbReference>
<dbReference type="Gene3D" id="1.25.40.10">
    <property type="entry name" value="Tetratricopeptide repeat domain"/>
    <property type="match status" value="2"/>
</dbReference>
<dbReference type="GO" id="GO:0097546">
    <property type="term" value="C:ciliary base"/>
    <property type="evidence" value="ECO:0007669"/>
    <property type="project" value="TreeGrafter"/>
</dbReference>
<dbReference type="Pfam" id="PF13176">
    <property type="entry name" value="TPR_7"/>
    <property type="match status" value="1"/>
</dbReference>
<evidence type="ECO:0000256" key="1">
    <source>
        <dbReference type="PROSITE-ProRule" id="PRU00339"/>
    </source>
</evidence>
<protein>
    <recommendedName>
        <fullName evidence="5">Intraflagellar transport protein 88 homolog</fullName>
    </recommendedName>
</protein>
<dbReference type="GO" id="GO:0097730">
    <property type="term" value="C:non-motile cilium"/>
    <property type="evidence" value="ECO:0007669"/>
    <property type="project" value="TreeGrafter"/>
</dbReference>
<organism evidence="3">
    <name type="scientific">Medioppia subpectinata</name>
    <dbReference type="NCBI Taxonomy" id="1979941"/>
    <lineage>
        <taxon>Eukaryota</taxon>
        <taxon>Metazoa</taxon>
        <taxon>Ecdysozoa</taxon>
        <taxon>Arthropoda</taxon>
        <taxon>Chelicerata</taxon>
        <taxon>Arachnida</taxon>
        <taxon>Acari</taxon>
        <taxon>Acariformes</taxon>
        <taxon>Sarcoptiformes</taxon>
        <taxon>Oribatida</taxon>
        <taxon>Brachypylina</taxon>
        <taxon>Oppioidea</taxon>
        <taxon>Oppiidae</taxon>
        <taxon>Medioppia</taxon>
    </lineage>
</organism>
<dbReference type="Pfam" id="PF13174">
    <property type="entry name" value="TPR_6"/>
    <property type="match status" value="1"/>
</dbReference>
<evidence type="ECO:0008006" key="5">
    <source>
        <dbReference type="Google" id="ProtNLM"/>
    </source>
</evidence>
<dbReference type="FunFam" id="1.25.40.10:FF:000468">
    <property type="entry name" value="Intraflagellar transport 88 homolog"/>
    <property type="match status" value="1"/>
</dbReference>
<sequence>MREKNTNKMMEKVILAESDDDLYEGYNEFHPALDTRNLQSDEGFQQAVLKSSYGHRKGVTTGYRGTTGATGRTNTTAGYRRSSITSSGPRGAMATAAAGGAQPSTARPMTAVRGVGYTSQGNRQANGVGGVFDPLGQAKSMVSGFQARDESTPEVKVKLLEKKINDLLEESVFAAQRLEYSLSLEKAKECVQKERSLSRMKEQSTLADTIAPNSDLSFAVLFNLAVQYTNADMYSEAINTYQSIIKNRTFTNTGRLKLNIGNIYFKQNNYPKAIKFFRMALDQIPTIQKDLRLKIMQNIGLSFVRLNQFADAITSFEYIMSEKIDSMTAFHLIVCSYALGDRPQMKQHFAKLLEVVSDDTFEDKYAMHADIGDDNLANHLLVEVIKNDELRQWERQQKHDSEWSILTGAKLIAPVIGDTFSQGYEWCVEQIRASRHAHLANDLEINKAVKHLRAREFSEAIATLKSFEKRDNKSASTAATNLSFLYLLQNDISMAEKYADDAINANRYNAGALVNRGNTYYRHQDYERAKEYYKEAVNNESQCLEAMYNLSLAFKKLGACEEALDYLFKLHAITKRHPHILYQIANIYELLGNRDQALDFYQQLLHFVPSDPSLLVKLSDMCDADNDKQQAFSYITDSYRYFPSHIPTIERLAAHYIENKIYEKAIKYLERAALVQPKQIKWLLMIGACHRRSGNYQNAYNCYKNIHNLFPENIECLKFLIRVSTDLGLKDSYEFADKLKKLEKSKEIKDQRVASGLNGVNGVLSRSASRASNRRSAASSREGSASSSSSGYLTSASPRSTASKGGGNGNGNGKQQRLDNGLDANGNKNLVDMSVYESLEVHNERPTTSWKRNVNKDEDDFGNDDIVDILPD</sequence>
<accession>A0A7R9KBC7</accession>
<proteinExistence type="predicted"/>
<feature type="compositionally biased region" description="Low complexity" evidence="2">
    <location>
        <begin position="60"/>
        <end position="107"/>
    </location>
</feature>
<dbReference type="PROSITE" id="PS50005">
    <property type="entry name" value="TPR"/>
    <property type="match status" value="5"/>
</dbReference>
<feature type="compositionally biased region" description="Acidic residues" evidence="2">
    <location>
        <begin position="857"/>
        <end position="872"/>
    </location>
</feature>
<dbReference type="InterPro" id="IPR011990">
    <property type="entry name" value="TPR-like_helical_dom_sf"/>
</dbReference>
<evidence type="ECO:0000313" key="4">
    <source>
        <dbReference type="Proteomes" id="UP000759131"/>
    </source>
</evidence>
<feature type="region of interest" description="Disordered" evidence="2">
    <location>
        <begin position="840"/>
        <end position="872"/>
    </location>
</feature>
<dbReference type="EMBL" id="OC854651">
    <property type="protein sequence ID" value="CAD7619901.1"/>
    <property type="molecule type" value="Genomic_DNA"/>
</dbReference>
<dbReference type="Proteomes" id="UP000759131">
    <property type="component" value="Unassembled WGS sequence"/>
</dbReference>
<dbReference type="SMART" id="SM00028">
    <property type="entry name" value="TPR"/>
    <property type="match status" value="9"/>
</dbReference>
<dbReference type="Pfam" id="PF00515">
    <property type="entry name" value="TPR_1"/>
    <property type="match status" value="1"/>
</dbReference>
<dbReference type="EMBL" id="CAJPIZ010000076">
    <property type="protein sequence ID" value="CAG2100331.1"/>
    <property type="molecule type" value="Genomic_DNA"/>
</dbReference>
<dbReference type="PANTHER" id="PTHR44117">
    <property type="entry name" value="INTRAFLAGELLAR TRANSPORT PROTEIN 88 HOMOLOG"/>
    <property type="match status" value="1"/>
</dbReference>
<feature type="repeat" description="TPR" evidence="1">
    <location>
        <begin position="510"/>
        <end position="543"/>
    </location>
</feature>
<reference evidence="3" key="1">
    <citation type="submission" date="2020-11" db="EMBL/GenBank/DDBJ databases">
        <authorList>
            <person name="Tran Van P."/>
        </authorList>
    </citation>
    <scope>NUCLEOTIDE SEQUENCE</scope>
</reference>
<feature type="repeat" description="TPR" evidence="1">
    <location>
        <begin position="646"/>
        <end position="679"/>
    </location>
</feature>
<feature type="repeat" description="TPR" evidence="1">
    <location>
        <begin position="578"/>
        <end position="611"/>
    </location>
</feature>
<feature type="compositionally biased region" description="Polar residues" evidence="2">
    <location>
        <begin position="791"/>
        <end position="803"/>
    </location>
</feature>
<dbReference type="GO" id="GO:1905515">
    <property type="term" value="P:non-motile cilium assembly"/>
    <property type="evidence" value="ECO:0007669"/>
    <property type="project" value="TreeGrafter"/>
</dbReference>
<feature type="region of interest" description="Disordered" evidence="2">
    <location>
        <begin position="59"/>
        <end position="107"/>
    </location>
</feature>
<dbReference type="InterPro" id="IPR019734">
    <property type="entry name" value="TPR_rpt"/>
</dbReference>
<dbReference type="PANTHER" id="PTHR44117:SF1">
    <property type="entry name" value="INTRAFLAGELLAR TRANSPORT PROTEIN 88 HOMOLOG"/>
    <property type="match status" value="1"/>
</dbReference>
<evidence type="ECO:0000256" key="2">
    <source>
        <dbReference type="SAM" id="MobiDB-lite"/>
    </source>
</evidence>
<dbReference type="AlphaFoldDB" id="A0A7R9KBC7"/>
<dbReference type="GO" id="GO:0036064">
    <property type="term" value="C:ciliary basal body"/>
    <property type="evidence" value="ECO:0007669"/>
    <property type="project" value="TreeGrafter"/>
</dbReference>
<dbReference type="SUPFAM" id="SSF48452">
    <property type="entry name" value="TPR-like"/>
    <property type="match status" value="1"/>
</dbReference>